<evidence type="ECO:0000256" key="1">
    <source>
        <dbReference type="SAM" id="MobiDB-lite"/>
    </source>
</evidence>
<keyword evidence="4" id="KW-1185">Reference proteome</keyword>
<feature type="compositionally biased region" description="Basic and acidic residues" evidence="1">
    <location>
        <begin position="68"/>
        <end position="77"/>
    </location>
</feature>
<keyword evidence="2" id="KW-0732">Signal</keyword>
<evidence type="ECO:0000256" key="2">
    <source>
        <dbReference type="SAM" id="SignalP"/>
    </source>
</evidence>
<accession>A0ABZ2V0N7</accession>
<reference evidence="4" key="1">
    <citation type="submission" date="2024-04" db="EMBL/GenBank/DDBJ databases">
        <title>Phylogenomic analyses of a clade within the roseobacter group suggest taxonomic reassignments of species of the genera Aestuariivita, Citreicella, Loktanella, Nautella, Pelagibaca, Ruegeria, Thalassobius, Thiobacimonas and Tropicibacter, and the proposal o.</title>
        <authorList>
            <person name="Jeon C.O."/>
        </authorList>
    </citation>
    <scope>NUCLEOTIDE SEQUENCE [LARGE SCALE GENOMIC DNA]</scope>
    <source>
        <strain evidence="4">BS5-3</strain>
    </source>
</reference>
<proteinExistence type="predicted"/>
<dbReference type="PROSITE" id="PS51257">
    <property type="entry name" value="PROKAR_LIPOPROTEIN"/>
    <property type="match status" value="1"/>
</dbReference>
<dbReference type="RefSeq" id="WP_341366139.1">
    <property type="nucleotide sequence ID" value="NZ_CP150951.2"/>
</dbReference>
<feature type="signal peptide" evidence="2">
    <location>
        <begin position="1"/>
        <end position="24"/>
    </location>
</feature>
<dbReference type="Proteomes" id="UP001440612">
    <property type="component" value="Chromosome"/>
</dbReference>
<gene>
    <name evidence="3" type="ORF">AABB29_14140</name>
</gene>
<dbReference type="EMBL" id="CP150951">
    <property type="protein sequence ID" value="WZC48020.1"/>
    <property type="molecule type" value="Genomic_DNA"/>
</dbReference>
<evidence type="ECO:0000313" key="3">
    <source>
        <dbReference type="EMBL" id="WZC48020.1"/>
    </source>
</evidence>
<evidence type="ECO:0000313" key="4">
    <source>
        <dbReference type="Proteomes" id="UP001440612"/>
    </source>
</evidence>
<feature type="chain" id="PRO_5045624628" evidence="2">
    <location>
        <begin position="25"/>
        <end position="134"/>
    </location>
</feature>
<organism evidence="3 4">
    <name type="scientific">Yoonia phaeophyticola</name>
    <dbReference type="NCBI Taxonomy" id="3137369"/>
    <lineage>
        <taxon>Bacteria</taxon>
        <taxon>Pseudomonadati</taxon>
        <taxon>Pseudomonadota</taxon>
        <taxon>Alphaproteobacteria</taxon>
        <taxon>Rhodobacterales</taxon>
        <taxon>Paracoccaceae</taxon>
        <taxon>Yoonia</taxon>
    </lineage>
</organism>
<sequence>MSRPLFLGATLTLFAACAQTPAIAPQPELPLDDPRQQALVISECAIYFAAVQQLESEGRSANGNPTRDCPDEARGRAADINPRVSVPPVSEGYPQTLYNRMIARGIPTDLADDIAKSQAFWNLVAQRDSALGTF</sequence>
<protein>
    <submittedName>
        <fullName evidence="3">Uncharacterized protein</fullName>
    </submittedName>
</protein>
<name>A0ABZ2V0N7_9RHOB</name>
<feature type="region of interest" description="Disordered" evidence="1">
    <location>
        <begin position="57"/>
        <end position="88"/>
    </location>
</feature>